<feature type="signal peptide" evidence="1">
    <location>
        <begin position="1"/>
        <end position="29"/>
    </location>
</feature>
<evidence type="ECO:0000313" key="2">
    <source>
        <dbReference type="EMBL" id="WTS12585.1"/>
    </source>
</evidence>
<organism evidence="2">
    <name type="scientific">Streptomyces sp. NBC_00119</name>
    <dbReference type="NCBI Taxonomy" id="2975659"/>
    <lineage>
        <taxon>Bacteria</taxon>
        <taxon>Bacillati</taxon>
        <taxon>Actinomycetota</taxon>
        <taxon>Actinomycetes</taxon>
        <taxon>Kitasatosporales</taxon>
        <taxon>Streptomycetaceae</taxon>
        <taxon>Streptomyces</taxon>
    </lineage>
</organism>
<dbReference type="InterPro" id="IPR045728">
    <property type="entry name" value="DUF6082"/>
</dbReference>
<dbReference type="AlphaFoldDB" id="A0AAU1U589"/>
<accession>A0AAU1U589</accession>
<dbReference type="Pfam" id="PF19560">
    <property type="entry name" value="DUF6082"/>
    <property type="match status" value="1"/>
</dbReference>
<name>A0AAU1U589_9ACTN</name>
<protein>
    <submittedName>
        <fullName evidence="2">DUF6082 family protein</fullName>
    </submittedName>
</protein>
<evidence type="ECO:0000256" key="1">
    <source>
        <dbReference type="SAM" id="SignalP"/>
    </source>
</evidence>
<reference evidence="2" key="1">
    <citation type="submission" date="2022-10" db="EMBL/GenBank/DDBJ databases">
        <title>The complete genomes of actinobacterial strains from the NBC collection.</title>
        <authorList>
            <person name="Joergensen T.S."/>
            <person name="Alvarez Arevalo M."/>
            <person name="Sterndorff E.B."/>
            <person name="Faurdal D."/>
            <person name="Vuksanovic O."/>
            <person name="Mourched A.-S."/>
            <person name="Charusanti P."/>
            <person name="Shaw S."/>
            <person name="Blin K."/>
            <person name="Weber T."/>
        </authorList>
    </citation>
    <scope>NUCLEOTIDE SEQUENCE</scope>
    <source>
        <strain evidence="2">NBC_00119</strain>
    </source>
</reference>
<proteinExistence type="predicted"/>
<sequence>MATQSNGIWALSAAALAGFALGGATSAFAKQQQRREEARLRTEQLERDEVAERRRARAHQQRMHWALLVKAIDDPSLAVVINTYGADVPLEKLRQYFYANAWYVNIFHLEQSGLANQEQVYGHLRDFFQSPVFREYWEATRNHRIALNHSSDEARLGRLADRLYEELEEADTDEWWVVGDPPTF</sequence>
<gene>
    <name evidence="2" type="ORF">OHU69_16990</name>
</gene>
<keyword evidence="1" id="KW-0732">Signal</keyword>
<feature type="chain" id="PRO_5043457389" evidence="1">
    <location>
        <begin position="30"/>
        <end position="184"/>
    </location>
</feature>
<dbReference type="EMBL" id="CP108195">
    <property type="protein sequence ID" value="WTS12585.1"/>
    <property type="molecule type" value="Genomic_DNA"/>
</dbReference>